<evidence type="ECO:0000313" key="2">
    <source>
        <dbReference type="Proteomes" id="UP000790377"/>
    </source>
</evidence>
<keyword evidence="2" id="KW-1185">Reference proteome</keyword>
<protein>
    <submittedName>
        <fullName evidence="1">Uncharacterized protein</fullName>
    </submittedName>
</protein>
<dbReference type="Proteomes" id="UP000790377">
    <property type="component" value="Unassembled WGS sequence"/>
</dbReference>
<accession>A0ACB8A9G4</accession>
<evidence type="ECO:0000313" key="1">
    <source>
        <dbReference type="EMBL" id="KAH7909685.1"/>
    </source>
</evidence>
<feature type="non-terminal residue" evidence="1">
    <location>
        <position position="288"/>
    </location>
</feature>
<gene>
    <name evidence="1" type="ORF">BJ138DRAFT_1180842</name>
</gene>
<sequence>MDDFYDYKEARAEIDKQATARNKDTKKKLYQLCVWDDGLASKCKTRTSMPSRTTRFVSVDAATKEIEEAVFTLQGVLVDTDLPPLASRPRQATNHIMRAARNPHLTCLGQSSFGDAVSNLYMLHTVLSRNAPPGAMEKWRPTEYKGLVSLDIQNRYFTLRKFTDGSDKINFDELCDPEGYLEDANGHDLVHTEDNRVEYYASASPGAQLVSPGTFRAGDIVEAGLSVAMTPVSHDKYKMLLILRSLALIQSTFTMVITPGICCQPVKITKPFGADDDNQNLTILHKYT</sequence>
<name>A0ACB8A9G4_9AGAM</name>
<proteinExistence type="predicted"/>
<organism evidence="1 2">
    <name type="scientific">Hygrophoropsis aurantiaca</name>
    <dbReference type="NCBI Taxonomy" id="72124"/>
    <lineage>
        <taxon>Eukaryota</taxon>
        <taxon>Fungi</taxon>
        <taxon>Dikarya</taxon>
        <taxon>Basidiomycota</taxon>
        <taxon>Agaricomycotina</taxon>
        <taxon>Agaricomycetes</taxon>
        <taxon>Agaricomycetidae</taxon>
        <taxon>Boletales</taxon>
        <taxon>Coniophorineae</taxon>
        <taxon>Hygrophoropsidaceae</taxon>
        <taxon>Hygrophoropsis</taxon>
    </lineage>
</organism>
<comment type="caution">
    <text evidence="1">The sequence shown here is derived from an EMBL/GenBank/DDBJ whole genome shotgun (WGS) entry which is preliminary data.</text>
</comment>
<reference evidence="1" key="1">
    <citation type="journal article" date="2021" name="New Phytol.">
        <title>Evolutionary innovations through gain and loss of genes in the ectomycorrhizal Boletales.</title>
        <authorList>
            <person name="Wu G."/>
            <person name="Miyauchi S."/>
            <person name="Morin E."/>
            <person name="Kuo A."/>
            <person name="Drula E."/>
            <person name="Varga T."/>
            <person name="Kohler A."/>
            <person name="Feng B."/>
            <person name="Cao Y."/>
            <person name="Lipzen A."/>
            <person name="Daum C."/>
            <person name="Hundley H."/>
            <person name="Pangilinan J."/>
            <person name="Johnson J."/>
            <person name="Barry K."/>
            <person name="LaButti K."/>
            <person name="Ng V."/>
            <person name="Ahrendt S."/>
            <person name="Min B."/>
            <person name="Choi I.G."/>
            <person name="Park H."/>
            <person name="Plett J.M."/>
            <person name="Magnuson J."/>
            <person name="Spatafora J.W."/>
            <person name="Nagy L.G."/>
            <person name="Henrissat B."/>
            <person name="Grigoriev I.V."/>
            <person name="Yang Z.L."/>
            <person name="Xu J."/>
            <person name="Martin F.M."/>
        </authorList>
    </citation>
    <scope>NUCLEOTIDE SEQUENCE</scope>
    <source>
        <strain evidence="1">ATCC 28755</strain>
    </source>
</reference>
<dbReference type="EMBL" id="MU267746">
    <property type="protein sequence ID" value="KAH7909685.1"/>
    <property type="molecule type" value="Genomic_DNA"/>
</dbReference>